<evidence type="ECO:0000259" key="15">
    <source>
        <dbReference type="Pfam" id="PF10509"/>
    </source>
</evidence>
<protein>
    <recommendedName>
        <fullName evidence="11 12">Galactokinase</fullName>
        <ecNumber evidence="11 12">2.7.1.6</ecNumber>
    </recommendedName>
    <alternativeName>
        <fullName evidence="11">Galactose kinase</fullName>
    </alternativeName>
</protein>
<name>A0ABP5LGJ9_9ACTN</name>
<dbReference type="PIRSF" id="PIRSF000530">
    <property type="entry name" value="Galactokinase"/>
    <property type="match status" value="1"/>
</dbReference>
<dbReference type="InterPro" id="IPR006206">
    <property type="entry name" value="Mevalonate/galactokinase"/>
</dbReference>
<keyword evidence="5 11" id="KW-0547">Nucleotide-binding</keyword>
<dbReference type="Pfam" id="PF10509">
    <property type="entry name" value="GalKase_gal_bdg"/>
    <property type="match status" value="1"/>
</dbReference>
<evidence type="ECO:0000256" key="9">
    <source>
        <dbReference type="ARBA" id="ARBA00023144"/>
    </source>
</evidence>
<dbReference type="RefSeq" id="WP_344466349.1">
    <property type="nucleotide sequence ID" value="NZ_BAAANT010000020.1"/>
</dbReference>
<evidence type="ECO:0000256" key="8">
    <source>
        <dbReference type="ARBA" id="ARBA00022842"/>
    </source>
</evidence>
<evidence type="ECO:0000256" key="3">
    <source>
        <dbReference type="ARBA" id="ARBA00022679"/>
    </source>
</evidence>
<organism evidence="16 17">
    <name type="scientific">Kitasatospora kazusensis</name>
    <dbReference type="NCBI Taxonomy" id="407974"/>
    <lineage>
        <taxon>Bacteria</taxon>
        <taxon>Bacillati</taxon>
        <taxon>Actinomycetota</taxon>
        <taxon>Actinomycetes</taxon>
        <taxon>Kitasatosporales</taxon>
        <taxon>Streptomycetaceae</taxon>
        <taxon>Kitasatospora</taxon>
    </lineage>
</organism>
<feature type="domain" description="GHMP kinase N-terminal" evidence="13">
    <location>
        <begin position="88"/>
        <end position="172"/>
    </location>
</feature>
<comment type="function">
    <text evidence="11">Catalyzes the transfer of the gamma-phosphate of ATP to D-galactose to form alpha-D-galactose-1-phosphate (Gal-1-P).</text>
</comment>
<dbReference type="PANTHER" id="PTHR10457:SF7">
    <property type="entry name" value="GALACTOKINASE-RELATED"/>
    <property type="match status" value="1"/>
</dbReference>
<dbReference type="PROSITE" id="PS00627">
    <property type="entry name" value="GHMP_KINASES_ATP"/>
    <property type="match status" value="1"/>
</dbReference>
<dbReference type="InterPro" id="IPR006203">
    <property type="entry name" value="GHMP_knse_ATP-bd_CS"/>
</dbReference>
<comment type="catalytic activity">
    <reaction evidence="11">
        <text>alpha-D-galactose + ATP = alpha-D-galactose 1-phosphate + ADP + H(+)</text>
        <dbReference type="Rhea" id="RHEA:13553"/>
        <dbReference type="ChEBI" id="CHEBI:15378"/>
        <dbReference type="ChEBI" id="CHEBI:28061"/>
        <dbReference type="ChEBI" id="CHEBI:30616"/>
        <dbReference type="ChEBI" id="CHEBI:58336"/>
        <dbReference type="ChEBI" id="CHEBI:456216"/>
        <dbReference type="EC" id="2.7.1.6"/>
    </reaction>
</comment>
<dbReference type="HAMAP" id="MF_00246">
    <property type="entry name" value="Galactokinase"/>
    <property type="match status" value="1"/>
</dbReference>
<comment type="similarity">
    <text evidence="1 11">Belongs to the GHMP kinase family. GalK subfamily.</text>
</comment>
<dbReference type="InterPro" id="IPR036554">
    <property type="entry name" value="GHMP_kinase_C_sf"/>
</dbReference>
<dbReference type="Pfam" id="PF00288">
    <property type="entry name" value="GHMP_kinases_N"/>
    <property type="match status" value="1"/>
</dbReference>
<comment type="pathway">
    <text evidence="11">Carbohydrate metabolism; galactose metabolism.</text>
</comment>
<keyword evidence="3 11" id="KW-0808">Transferase</keyword>
<evidence type="ECO:0000256" key="6">
    <source>
        <dbReference type="ARBA" id="ARBA00022777"/>
    </source>
</evidence>
<evidence type="ECO:0000256" key="1">
    <source>
        <dbReference type="ARBA" id="ARBA00006566"/>
    </source>
</evidence>
<dbReference type="Proteomes" id="UP001422759">
    <property type="component" value="Unassembled WGS sequence"/>
</dbReference>
<feature type="binding site" evidence="11">
    <location>
        <begin position="116"/>
        <end position="122"/>
    </location>
    <ligand>
        <name>ATP</name>
        <dbReference type="ChEBI" id="CHEBI:30616"/>
    </ligand>
</feature>
<dbReference type="EC" id="2.7.1.6" evidence="11 12"/>
<feature type="binding site" evidence="11">
    <location>
        <begin position="27"/>
        <end position="30"/>
    </location>
    <ligand>
        <name>substrate</name>
    </ligand>
</feature>
<dbReference type="PRINTS" id="PR00473">
    <property type="entry name" value="GALCTOKINASE"/>
</dbReference>
<feature type="active site" description="Proton acceptor" evidence="11">
    <location>
        <position position="166"/>
    </location>
</feature>
<keyword evidence="10 11" id="KW-0119">Carbohydrate metabolism</keyword>
<dbReference type="InterPro" id="IPR019539">
    <property type="entry name" value="GalKase_N"/>
</dbReference>
<dbReference type="PROSITE" id="PS00106">
    <property type="entry name" value="GALACTOKINASE"/>
    <property type="match status" value="1"/>
</dbReference>
<feature type="domain" description="Galactokinase N-terminal" evidence="15">
    <location>
        <begin position="3"/>
        <end position="50"/>
    </location>
</feature>
<dbReference type="Pfam" id="PF08544">
    <property type="entry name" value="GHMP_kinases_C"/>
    <property type="match status" value="1"/>
</dbReference>
<keyword evidence="4 11" id="KW-0479">Metal-binding</keyword>
<dbReference type="SUPFAM" id="SSF55060">
    <property type="entry name" value="GHMP Kinase, C-terminal domain"/>
    <property type="match status" value="1"/>
</dbReference>
<keyword evidence="8 11" id="KW-0460">Magnesium</keyword>
<evidence type="ECO:0000256" key="11">
    <source>
        <dbReference type="HAMAP-Rule" id="MF_00246"/>
    </source>
</evidence>
<dbReference type="InterPro" id="IPR014721">
    <property type="entry name" value="Ribsml_uS5_D2-typ_fold_subgr"/>
</dbReference>
<keyword evidence="6 11" id="KW-0418">Kinase</keyword>
<dbReference type="InterPro" id="IPR022963">
    <property type="entry name" value="Galactokinase_bac"/>
</dbReference>
<keyword evidence="17" id="KW-1185">Reference proteome</keyword>
<reference evidence="17" key="1">
    <citation type="journal article" date="2019" name="Int. J. Syst. Evol. Microbiol.">
        <title>The Global Catalogue of Microorganisms (GCM) 10K type strain sequencing project: providing services to taxonomists for standard genome sequencing and annotation.</title>
        <authorList>
            <consortium name="The Broad Institute Genomics Platform"/>
            <consortium name="The Broad Institute Genome Sequencing Center for Infectious Disease"/>
            <person name="Wu L."/>
            <person name="Ma J."/>
        </authorList>
    </citation>
    <scope>NUCLEOTIDE SEQUENCE [LARGE SCALE GENOMIC DNA]</scope>
    <source>
        <strain evidence="17">JCM 14560</strain>
    </source>
</reference>
<evidence type="ECO:0000313" key="16">
    <source>
        <dbReference type="EMBL" id="GAA2146852.1"/>
    </source>
</evidence>
<comment type="caution">
    <text evidence="16">The sequence shown here is derived from an EMBL/GenBank/DDBJ whole genome shotgun (WGS) entry which is preliminary data.</text>
</comment>
<evidence type="ECO:0000256" key="10">
    <source>
        <dbReference type="ARBA" id="ARBA00023277"/>
    </source>
</evidence>
<keyword evidence="9 11" id="KW-0299">Galactose metabolism</keyword>
<dbReference type="InterPro" id="IPR020568">
    <property type="entry name" value="Ribosomal_Su5_D2-typ_SF"/>
</dbReference>
<feature type="domain" description="GHMP kinase C-terminal" evidence="14">
    <location>
        <begin position="274"/>
        <end position="353"/>
    </location>
</feature>
<dbReference type="PRINTS" id="PR00959">
    <property type="entry name" value="MEVGALKINASE"/>
</dbReference>
<evidence type="ECO:0000256" key="7">
    <source>
        <dbReference type="ARBA" id="ARBA00022840"/>
    </source>
</evidence>
<evidence type="ECO:0000256" key="2">
    <source>
        <dbReference type="ARBA" id="ARBA00022490"/>
    </source>
</evidence>
<dbReference type="Gene3D" id="3.30.230.10">
    <property type="match status" value="1"/>
</dbReference>
<feature type="binding site" evidence="11">
    <location>
        <position position="122"/>
    </location>
    <ligand>
        <name>Mg(2+)</name>
        <dbReference type="ChEBI" id="CHEBI:18420"/>
    </ligand>
</feature>
<feature type="binding site" evidence="11">
    <location>
        <position position="61"/>
    </location>
    <ligand>
        <name>ATP</name>
        <dbReference type="ChEBI" id="CHEBI:30616"/>
    </ligand>
</feature>
<evidence type="ECO:0000256" key="12">
    <source>
        <dbReference type="NCBIfam" id="TIGR00131"/>
    </source>
</evidence>
<dbReference type="InterPro" id="IPR019741">
    <property type="entry name" value="Galactokinase_CS"/>
</dbReference>
<evidence type="ECO:0000256" key="5">
    <source>
        <dbReference type="ARBA" id="ARBA00022741"/>
    </source>
</evidence>
<dbReference type="InterPro" id="IPR006204">
    <property type="entry name" value="GHMP_kinase_N_dom"/>
</dbReference>
<dbReference type="InterPro" id="IPR013750">
    <property type="entry name" value="GHMP_kinase_C_dom"/>
</dbReference>
<comment type="subcellular location">
    <subcellularLocation>
        <location evidence="11">Cytoplasm</location>
    </subcellularLocation>
</comment>
<sequence>MADFQSVFGAAPAGVWAAPGRVNLIGEHTDYNDGFVLPVALPHAARATARRRDDGVLRLFSEQGDGGVTELRVADLAPGTVEGWAAYPAAVVWALREAGHQVGGADLHFDSDVPSGAGLSSSAALECVVATAYRDLYELPLTAADLALTAQRAENAFVGVPCGVMDQMASMCCVDGSALFLDTRDLTQRQVPLDLAGQGLRLLVIDTRVKHDLGDGAYAELRAGCERAAALLGLPALRDLPPVGLDSALDRLPAELRPLVRHVVTEDVRVERAVALLDAGDLAGLGPILTAGHASLRDDFRVSCPETDLAVAVAVAAGALGARMTGGGFGGSVLALVPAPALDHVAAAVTTAFTAEGWAAPRTFAAVPAAGARRLG</sequence>
<keyword evidence="2 11" id="KW-0963">Cytoplasm</keyword>
<evidence type="ECO:0000259" key="14">
    <source>
        <dbReference type="Pfam" id="PF08544"/>
    </source>
</evidence>
<evidence type="ECO:0000313" key="17">
    <source>
        <dbReference type="Proteomes" id="UP001422759"/>
    </source>
</evidence>
<feature type="binding site" evidence="11">
    <location>
        <position position="218"/>
    </location>
    <ligand>
        <name>substrate</name>
    </ligand>
</feature>
<dbReference type="InterPro" id="IPR000705">
    <property type="entry name" value="Galactokinase"/>
</dbReference>
<dbReference type="NCBIfam" id="TIGR00131">
    <property type="entry name" value="gal_kin"/>
    <property type="match status" value="1"/>
</dbReference>
<feature type="binding site" evidence="11">
    <location>
        <position position="154"/>
    </location>
    <ligand>
        <name>Mg(2+)</name>
        <dbReference type="ChEBI" id="CHEBI:18420"/>
    </ligand>
</feature>
<evidence type="ECO:0000259" key="13">
    <source>
        <dbReference type="Pfam" id="PF00288"/>
    </source>
</evidence>
<gene>
    <name evidence="11 16" type="primary">galK</name>
    <name evidence="16" type="ORF">GCM10009760_37050</name>
</gene>
<keyword evidence="7 11" id="KW-0067">ATP-binding</keyword>
<dbReference type="PANTHER" id="PTHR10457">
    <property type="entry name" value="MEVALONATE KINASE/GALACTOKINASE"/>
    <property type="match status" value="1"/>
</dbReference>
<dbReference type="Gene3D" id="3.30.70.890">
    <property type="entry name" value="GHMP kinase, C-terminal domain"/>
    <property type="match status" value="1"/>
</dbReference>
<accession>A0ABP5LGJ9</accession>
<proteinExistence type="inferred from homology"/>
<dbReference type="SUPFAM" id="SSF54211">
    <property type="entry name" value="Ribosomal protein S5 domain 2-like"/>
    <property type="match status" value="1"/>
</dbReference>
<feature type="site" description="Transition state stabilizer" evidence="11">
    <location>
        <position position="21"/>
    </location>
</feature>
<dbReference type="EMBL" id="BAAANT010000020">
    <property type="protein sequence ID" value="GAA2146852.1"/>
    <property type="molecule type" value="Genomic_DNA"/>
</dbReference>
<evidence type="ECO:0000256" key="4">
    <source>
        <dbReference type="ARBA" id="ARBA00022723"/>
    </source>
</evidence>